<sequence length="555" mass="62958">MALKHHYYTALLISCSLFLTACSDKEVVNQVQNPPVVEEQKDQDNVDLQLDPLELSSYAEEVKATIISPLYKEFTANGTIEISGYVEKHAELKSNYVWVKVNASEDGPLGKQLDYYIPIKDGNFSETLSFFNGEGEYKISIQLPDIDRENYYYDAATFKVNNTNSESVRDVTFTPFGHDASLKLDVGSSFVKTQENFNFSGTVDTEELMLRLKKDSETWKHVISIKNGEFAVNIPLFFGRGIHELEVMVPDRERENYYQPATTIFIDNTSDRVMQPLEFFRAYEERGVTLEHPQYGGDEVNGIYSVKGQINPVAEFAQETTHIYISSKKGDDEALDVIPVENLIFDGSFYLRFGPGTYEITLSVPEIKEENSDRFRFFGFAKFEVTSTADDNRDLLPSRGVQSDAPEIITLAKDLTSGKQAAREKALAIYQYVAKNVSYDVQKYKNNEFSWDDSAIKTLNTKTGVCQDYAYLTIALMRASGLEARYVEGRAGSPWPGNHAWVEANIDGQWVEMDPTWGSGYLDRNDTFVANYNEDYFDPDAEEFGKTHTRTGVKY</sequence>
<dbReference type="PROSITE" id="PS51257">
    <property type="entry name" value="PROKAR_LIPOPROTEIN"/>
    <property type="match status" value="1"/>
</dbReference>
<dbReference type="Gene3D" id="3.10.620.30">
    <property type="match status" value="1"/>
</dbReference>
<protein>
    <recommendedName>
        <fullName evidence="2">Transglutaminase-like domain-containing protein</fullName>
    </recommendedName>
</protein>
<dbReference type="SMART" id="SM00460">
    <property type="entry name" value="TGc"/>
    <property type="match status" value="1"/>
</dbReference>
<keyword evidence="4" id="KW-1185">Reference proteome</keyword>
<dbReference type="InterPro" id="IPR038765">
    <property type="entry name" value="Papain-like_cys_pep_sf"/>
</dbReference>
<reference evidence="3 4" key="1">
    <citation type="submission" date="2021-10" db="EMBL/GenBank/DDBJ databases">
        <authorList>
            <person name="Criscuolo A."/>
        </authorList>
    </citation>
    <scope>NUCLEOTIDE SEQUENCE [LARGE SCALE GENOMIC DNA]</scope>
    <source>
        <strain evidence="4">CIP 111883</strain>
    </source>
</reference>
<dbReference type="RefSeq" id="WP_230503203.1">
    <property type="nucleotide sequence ID" value="NZ_CAKJTJ010000022.1"/>
</dbReference>
<evidence type="ECO:0000313" key="3">
    <source>
        <dbReference type="EMBL" id="CAG9622513.1"/>
    </source>
</evidence>
<gene>
    <name evidence="3" type="ORF">BACCIP111883_03304</name>
</gene>
<feature type="chain" id="PRO_5047081451" description="Transglutaminase-like domain-containing protein" evidence="1">
    <location>
        <begin position="22"/>
        <end position="555"/>
    </location>
</feature>
<dbReference type="InterPro" id="IPR052557">
    <property type="entry name" value="CAP/Cytokinesis_protein"/>
</dbReference>
<comment type="caution">
    <text evidence="3">The sequence shown here is derived from an EMBL/GenBank/DDBJ whole genome shotgun (WGS) entry which is preliminary data.</text>
</comment>
<dbReference type="Proteomes" id="UP000789833">
    <property type="component" value="Unassembled WGS sequence"/>
</dbReference>
<dbReference type="PANTHER" id="PTHR46333">
    <property type="entry name" value="CYTOKINESIS PROTEIN 3"/>
    <property type="match status" value="1"/>
</dbReference>
<name>A0ABN8ABF1_9BACI</name>
<feature type="signal peptide" evidence="1">
    <location>
        <begin position="1"/>
        <end position="21"/>
    </location>
</feature>
<evidence type="ECO:0000313" key="4">
    <source>
        <dbReference type="Proteomes" id="UP000789833"/>
    </source>
</evidence>
<dbReference type="EMBL" id="CAKJTJ010000022">
    <property type="protein sequence ID" value="CAG9622513.1"/>
    <property type="molecule type" value="Genomic_DNA"/>
</dbReference>
<feature type="domain" description="Transglutaminase-like" evidence="2">
    <location>
        <begin position="458"/>
        <end position="517"/>
    </location>
</feature>
<keyword evidence="1" id="KW-0732">Signal</keyword>
<dbReference type="SUPFAM" id="SSF54001">
    <property type="entry name" value="Cysteine proteinases"/>
    <property type="match status" value="1"/>
</dbReference>
<evidence type="ECO:0000256" key="1">
    <source>
        <dbReference type="SAM" id="SignalP"/>
    </source>
</evidence>
<dbReference type="PANTHER" id="PTHR46333:SF2">
    <property type="entry name" value="CYTOKINESIS PROTEIN 3"/>
    <property type="match status" value="1"/>
</dbReference>
<accession>A0ABN8ABF1</accession>
<organism evidence="3 4">
    <name type="scientific">Sutcliffiella rhizosphaerae</name>
    <dbReference type="NCBI Taxonomy" id="2880967"/>
    <lineage>
        <taxon>Bacteria</taxon>
        <taxon>Bacillati</taxon>
        <taxon>Bacillota</taxon>
        <taxon>Bacilli</taxon>
        <taxon>Bacillales</taxon>
        <taxon>Bacillaceae</taxon>
        <taxon>Sutcliffiella</taxon>
    </lineage>
</organism>
<dbReference type="InterPro" id="IPR002931">
    <property type="entry name" value="Transglutaminase-like"/>
</dbReference>
<evidence type="ECO:0000259" key="2">
    <source>
        <dbReference type="SMART" id="SM00460"/>
    </source>
</evidence>
<proteinExistence type="predicted"/>
<dbReference type="Pfam" id="PF01841">
    <property type="entry name" value="Transglut_core"/>
    <property type="match status" value="1"/>
</dbReference>